<dbReference type="Proteomes" id="UP000740605">
    <property type="component" value="Unassembled WGS sequence"/>
</dbReference>
<sequence length="167" mass="18168">MPLIGQSDLSVPVVVQARSRVAPPRAFDIVVPIDLSRIFTRWGPFPGVRGVRDQGGPWDAVGRTRTPLLTDGSTADERITELTAPSSFAYEITGFTNILGRLVHGVRGEWTFTPDGGGTVLRWTYEFHPRPGRHVLVAAIIAPLWRRAMGAAMGRTVRVIDEASGPA</sequence>
<dbReference type="RefSeq" id="WP_215485890.1">
    <property type="nucleotide sequence ID" value="NZ_BAAAPJ010000001.1"/>
</dbReference>
<proteinExistence type="predicted"/>
<dbReference type="InterPro" id="IPR019587">
    <property type="entry name" value="Polyketide_cyclase/dehydratase"/>
</dbReference>
<dbReference type="SUPFAM" id="SSF55961">
    <property type="entry name" value="Bet v1-like"/>
    <property type="match status" value="1"/>
</dbReference>
<dbReference type="InterPro" id="IPR023393">
    <property type="entry name" value="START-like_dom_sf"/>
</dbReference>
<name>A0ABS5XQ32_9MICO</name>
<dbReference type="Gene3D" id="3.30.530.20">
    <property type="match status" value="1"/>
</dbReference>
<evidence type="ECO:0000313" key="2">
    <source>
        <dbReference type="Proteomes" id="UP000740605"/>
    </source>
</evidence>
<reference evidence="1 2" key="1">
    <citation type="submission" date="2021-03" db="EMBL/GenBank/DDBJ databases">
        <title>Microbacterium pauli sp. nov., isolated from microfiltered milk.</title>
        <authorList>
            <person name="Bellassi P."/>
            <person name="Fontana A."/>
            <person name="Callegari M.L."/>
            <person name="Lorenzo M."/>
            <person name="Cappa F."/>
        </authorList>
    </citation>
    <scope>NUCLEOTIDE SEQUENCE [LARGE SCALE GENOMIC DNA]</scope>
    <source>
        <strain evidence="1 2">DSM 18909</strain>
    </source>
</reference>
<keyword evidence="2" id="KW-1185">Reference proteome</keyword>
<dbReference type="Pfam" id="PF10604">
    <property type="entry name" value="Polyketide_cyc2"/>
    <property type="match status" value="1"/>
</dbReference>
<organism evidence="1 2">
    <name type="scientific">Microbacterium flavum</name>
    <dbReference type="NCBI Taxonomy" id="415216"/>
    <lineage>
        <taxon>Bacteria</taxon>
        <taxon>Bacillati</taxon>
        <taxon>Actinomycetota</taxon>
        <taxon>Actinomycetes</taxon>
        <taxon>Micrococcales</taxon>
        <taxon>Microbacteriaceae</taxon>
        <taxon>Microbacterium</taxon>
    </lineage>
</organism>
<gene>
    <name evidence="1" type="ORF">J0P97_00915</name>
</gene>
<comment type="caution">
    <text evidence="1">The sequence shown here is derived from an EMBL/GenBank/DDBJ whole genome shotgun (WGS) entry which is preliminary data.</text>
</comment>
<accession>A0ABS5XQ32</accession>
<protein>
    <submittedName>
        <fullName evidence="1">SRPBCC family protein</fullName>
    </submittedName>
</protein>
<dbReference type="EMBL" id="JAFLHG010000001">
    <property type="protein sequence ID" value="MBT8796637.1"/>
    <property type="molecule type" value="Genomic_DNA"/>
</dbReference>
<evidence type="ECO:0000313" key="1">
    <source>
        <dbReference type="EMBL" id="MBT8796637.1"/>
    </source>
</evidence>